<sequence>MGRTHLSGHAYEHVAAELRGAILDGDLPPGTRLPRHADLARQHGVSEIVIRQAIDDLKNAGLVETRGRGGTWVRRRPPVRRISSRRYLADLAPQAEPGTSFTHDQGIAWSQYRLDVAYRWIDADERLAGLFEVATGSRVLERRFVFYASGVPAQVSRPCLLAADVEGTPVADPRNEPWPGGTISQLRTLGIEVDDITESVETRMPTPEETQALRIAPGVPVFAITRLMLAAGRVVEVADPIVIPGDRAILDYQITLRPPPP</sequence>
<evidence type="ECO:0000313" key="6">
    <source>
        <dbReference type="Proteomes" id="UP001595891"/>
    </source>
</evidence>
<dbReference type="InterPro" id="IPR000524">
    <property type="entry name" value="Tscrpt_reg_HTH_GntR"/>
</dbReference>
<dbReference type="CDD" id="cd07377">
    <property type="entry name" value="WHTH_GntR"/>
    <property type="match status" value="1"/>
</dbReference>
<evidence type="ECO:0000256" key="1">
    <source>
        <dbReference type="ARBA" id="ARBA00023015"/>
    </source>
</evidence>
<dbReference type="RefSeq" id="WP_262842475.1">
    <property type="nucleotide sequence ID" value="NZ_JANZYP010000011.1"/>
</dbReference>
<proteinExistence type="predicted"/>
<dbReference type="Gene3D" id="1.10.10.10">
    <property type="entry name" value="Winged helix-like DNA-binding domain superfamily/Winged helix DNA-binding domain"/>
    <property type="match status" value="1"/>
</dbReference>
<keyword evidence="2" id="KW-0238">DNA-binding</keyword>
<reference evidence="6" key="1">
    <citation type="journal article" date="2019" name="Int. J. Syst. Evol. Microbiol.">
        <title>The Global Catalogue of Microorganisms (GCM) 10K type strain sequencing project: providing services to taxonomists for standard genome sequencing and annotation.</title>
        <authorList>
            <consortium name="The Broad Institute Genomics Platform"/>
            <consortium name="The Broad Institute Genome Sequencing Center for Infectious Disease"/>
            <person name="Wu L."/>
            <person name="Ma J."/>
        </authorList>
    </citation>
    <scope>NUCLEOTIDE SEQUENCE [LARGE SCALE GENOMIC DNA]</scope>
    <source>
        <strain evidence="6">CCUG 49560</strain>
    </source>
</reference>
<dbReference type="InterPro" id="IPR011663">
    <property type="entry name" value="UTRA"/>
</dbReference>
<evidence type="ECO:0000256" key="2">
    <source>
        <dbReference type="ARBA" id="ARBA00023125"/>
    </source>
</evidence>
<comment type="caution">
    <text evidence="5">The sequence shown here is derived from an EMBL/GenBank/DDBJ whole genome shotgun (WGS) entry which is preliminary data.</text>
</comment>
<dbReference type="InterPro" id="IPR036390">
    <property type="entry name" value="WH_DNA-bd_sf"/>
</dbReference>
<evidence type="ECO:0000259" key="4">
    <source>
        <dbReference type="PROSITE" id="PS50949"/>
    </source>
</evidence>
<dbReference type="InterPro" id="IPR050679">
    <property type="entry name" value="Bact_HTH_transcr_reg"/>
</dbReference>
<dbReference type="InterPro" id="IPR028978">
    <property type="entry name" value="Chorismate_lyase_/UTRA_dom_sf"/>
</dbReference>
<dbReference type="InterPro" id="IPR036388">
    <property type="entry name" value="WH-like_DNA-bd_sf"/>
</dbReference>
<keyword evidence="6" id="KW-1185">Reference proteome</keyword>
<dbReference type="SMART" id="SM00866">
    <property type="entry name" value="UTRA"/>
    <property type="match status" value="1"/>
</dbReference>
<name>A0ABV9EB26_9ACTN</name>
<dbReference type="PROSITE" id="PS50949">
    <property type="entry name" value="HTH_GNTR"/>
    <property type="match status" value="1"/>
</dbReference>
<dbReference type="Pfam" id="PF07702">
    <property type="entry name" value="UTRA"/>
    <property type="match status" value="1"/>
</dbReference>
<dbReference type="Pfam" id="PF00392">
    <property type="entry name" value="GntR"/>
    <property type="match status" value="1"/>
</dbReference>
<dbReference type="PANTHER" id="PTHR44846">
    <property type="entry name" value="MANNOSYL-D-GLYCERATE TRANSPORT/METABOLISM SYSTEM REPRESSOR MNGR-RELATED"/>
    <property type="match status" value="1"/>
</dbReference>
<evidence type="ECO:0000313" key="5">
    <source>
        <dbReference type="EMBL" id="MFC4586755.1"/>
    </source>
</evidence>
<feature type="domain" description="HTH gntR-type" evidence="4">
    <location>
        <begin position="8"/>
        <end position="76"/>
    </location>
</feature>
<dbReference type="Proteomes" id="UP001595891">
    <property type="component" value="Unassembled WGS sequence"/>
</dbReference>
<dbReference type="PANTHER" id="PTHR44846:SF17">
    <property type="entry name" value="GNTR-FAMILY TRANSCRIPTIONAL REGULATOR"/>
    <property type="match status" value="1"/>
</dbReference>
<dbReference type="SUPFAM" id="SSF46785">
    <property type="entry name" value="Winged helix' DNA-binding domain"/>
    <property type="match status" value="1"/>
</dbReference>
<dbReference type="SUPFAM" id="SSF64288">
    <property type="entry name" value="Chorismate lyase-like"/>
    <property type="match status" value="1"/>
</dbReference>
<dbReference type="Gene3D" id="3.40.1410.10">
    <property type="entry name" value="Chorismate lyase-like"/>
    <property type="match status" value="1"/>
</dbReference>
<dbReference type="EMBL" id="JBHSFN010000006">
    <property type="protein sequence ID" value="MFC4586755.1"/>
    <property type="molecule type" value="Genomic_DNA"/>
</dbReference>
<gene>
    <name evidence="5" type="ORF">ACFO8L_11755</name>
</gene>
<keyword evidence="1" id="KW-0805">Transcription regulation</keyword>
<keyword evidence="3" id="KW-0804">Transcription</keyword>
<evidence type="ECO:0000256" key="3">
    <source>
        <dbReference type="ARBA" id="ARBA00023163"/>
    </source>
</evidence>
<organism evidence="5 6">
    <name type="scientific">Sphaerisporangium corydalis</name>
    <dbReference type="NCBI Taxonomy" id="1441875"/>
    <lineage>
        <taxon>Bacteria</taxon>
        <taxon>Bacillati</taxon>
        <taxon>Actinomycetota</taxon>
        <taxon>Actinomycetes</taxon>
        <taxon>Streptosporangiales</taxon>
        <taxon>Streptosporangiaceae</taxon>
        <taxon>Sphaerisporangium</taxon>
    </lineage>
</organism>
<protein>
    <submittedName>
        <fullName evidence="5">GntR family transcriptional regulator</fullName>
    </submittedName>
</protein>
<dbReference type="SMART" id="SM00345">
    <property type="entry name" value="HTH_GNTR"/>
    <property type="match status" value="1"/>
</dbReference>
<accession>A0ABV9EB26</accession>